<dbReference type="EMBL" id="QMQA01000188">
    <property type="protein sequence ID" value="RLE12139.1"/>
    <property type="molecule type" value="Genomic_DNA"/>
</dbReference>
<dbReference type="Proteomes" id="UP000280417">
    <property type="component" value="Unassembled WGS sequence"/>
</dbReference>
<proteinExistence type="predicted"/>
<gene>
    <name evidence="1" type="ORF">DRJ04_06725</name>
</gene>
<feature type="non-terminal residue" evidence="1">
    <location>
        <position position="1"/>
    </location>
</feature>
<sequence length="207" mass="22429">LDPGEVAELKLRVYTDINPGGIQEFSSAHEDDPVRLNSGAVLKYTQEGKKFSEDTASILVYAIDNPGIHNAENADPTCTISFSASSFHWYVRKPGIFAAGPIEIDFTSDGEMRVGLQFSGFDDLVSSDKAATIATYYGFGRYGEEPDFNDVTSWIPAKELNDETSWSVEVAPGTTGTWSMWCKIVVDTGDPASEYSGGGTITFVAQP</sequence>
<dbReference type="AlphaFoldDB" id="A0A662DD86"/>
<comment type="caution">
    <text evidence="1">The sequence shown here is derived from an EMBL/GenBank/DDBJ whole genome shotgun (WGS) entry which is preliminary data.</text>
</comment>
<evidence type="ECO:0000313" key="2">
    <source>
        <dbReference type="Proteomes" id="UP000280417"/>
    </source>
</evidence>
<organism evidence="1 2">
    <name type="scientific">Aerophobetes bacterium</name>
    <dbReference type="NCBI Taxonomy" id="2030807"/>
    <lineage>
        <taxon>Bacteria</taxon>
        <taxon>Candidatus Aerophobota</taxon>
    </lineage>
</organism>
<protein>
    <submittedName>
        <fullName evidence="1">Uncharacterized protein</fullName>
    </submittedName>
</protein>
<evidence type="ECO:0000313" key="1">
    <source>
        <dbReference type="EMBL" id="RLE12139.1"/>
    </source>
</evidence>
<name>A0A662DD86_UNCAE</name>
<reference evidence="1 2" key="1">
    <citation type="submission" date="2018-06" db="EMBL/GenBank/DDBJ databases">
        <title>Extensive metabolic versatility and redundancy in microbially diverse, dynamic hydrothermal sediments.</title>
        <authorList>
            <person name="Dombrowski N."/>
            <person name="Teske A."/>
            <person name="Baker B.J."/>
        </authorList>
    </citation>
    <scope>NUCLEOTIDE SEQUENCE [LARGE SCALE GENOMIC DNA]</scope>
    <source>
        <strain evidence="1">B3_G15</strain>
    </source>
</reference>
<accession>A0A662DD86</accession>